<evidence type="ECO:0000259" key="3">
    <source>
        <dbReference type="PROSITE" id="PS50966"/>
    </source>
</evidence>
<sequence>MSVSPTTGMSRLSLECTPANSMAHGKTPSPRAHPSPAMPDPNLSSEGSEWEEDEEDENEHGNKDIVSSPTGLHYNISQLSSKTQQVVRGLFHQTFAPGPPQISLELCGIKEDEDEEDGMFYAFQMHEVVPCSVRIGSRKSKRFSTPKCECSDARYRNLRPCKHIIWLFDRISQQFLFDRDPESQLTLTEHGYPEELSDVFERISETRLDVLANSLHCDTADAGNDSAYPDSARVKEAREIVATLAGIKPWELDRYRPDLDSVYDRNVVLRYGDLEATLFSLLLNSHSLSEWVRSQLRPSDPPIDPFRGIQQQVSRIISDLQQYSTSLRGESASSIRLQHRKTAEDPRDVAWAATQIQQSVRKIEKLISRGSAPLSEPLRASAARSLVGILKSVVNQNIDLYPGDTSDDRNLYMRLVGNHDTGFVYSALELLVDQSQFIEELEDIMDQLGRYGAPATYVSNMRELMARMRHYNARDGDVSSPHSIPRAETPPIPAYEVRPMPDLEAEPTRHPQTPVSSDSPQFLTPELPASSMTRAGRGSRGRPRGRGNTRASGSSAGSKRSVSLGSSQDTARGSKRRARGF</sequence>
<dbReference type="Proteomes" id="UP001321749">
    <property type="component" value="Unassembled WGS sequence"/>
</dbReference>
<feature type="compositionally biased region" description="Acidic residues" evidence="2">
    <location>
        <begin position="48"/>
        <end position="58"/>
    </location>
</feature>
<feature type="region of interest" description="Disordered" evidence="2">
    <location>
        <begin position="474"/>
        <end position="581"/>
    </location>
</feature>
<reference evidence="4" key="2">
    <citation type="submission" date="2023-06" db="EMBL/GenBank/DDBJ databases">
        <authorList>
            <consortium name="Lawrence Berkeley National Laboratory"/>
            <person name="Mondo S.J."/>
            <person name="Hensen N."/>
            <person name="Bonometti L."/>
            <person name="Westerberg I."/>
            <person name="Brannstrom I.O."/>
            <person name="Guillou S."/>
            <person name="Cros-Aarteil S."/>
            <person name="Calhoun S."/>
            <person name="Haridas S."/>
            <person name="Kuo A."/>
            <person name="Pangilinan J."/>
            <person name="Riley R."/>
            <person name="Labutti K."/>
            <person name="Andreopoulos B."/>
            <person name="Lipzen A."/>
            <person name="Chen C."/>
            <person name="Yanf M."/>
            <person name="Daum C."/>
            <person name="Ng V."/>
            <person name="Clum A."/>
            <person name="Steindorff A."/>
            <person name="Ohm R."/>
            <person name="Martin F."/>
            <person name="Silar P."/>
            <person name="Natvig D."/>
            <person name="Lalanne C."/>
            <person name="Gautier V."/>
            <person name="Ament-Velasquez S.L."/>
            <person name="Kruys A."/>
            <person name="Hutchinson M.I."/>
            <person name="Powell A.J."/>
            <person name="Barry K."/>
            <person name="Miller A.N."/>
            <person name="Grigoriev I.V."/>
            <person name="Debuchy R."/>
            <person name="Gladieux P."/>
            <person name="Thoren M.H."/>
            <person name="Johannesson H."/>
        </authorList>
    </citation>
    <scope>NUCLEOTIDE SEQUENCE</scope>
    <source>
        <strain evidence="4">PSN324</strain>
    </source>
</reference>
<organism evidence="4 5">
    <name type="scientific">Cladorrhinum samala</name>
    <dbReference type="NCBI Taxonomy" id="585594"/>
    <lineage>
        <taxon>Eukaryota</taxon>
        <taxon>Fungi</taxon>
        <taxon>Dikarya</taxon>
        <taxon>Ascomycota</taxon>
        <taxon>Pezizomycotina</taxon>
        <taxon>Sordariomycetes</taxon>
        <taxon>Sordariomycetidae</taxon>
        <taxon>Sordariales</taxon>
        <taxon>Podosporaceae</taxon>
        <taxon>Cladorrhinum</taxon>
    </lineage>
</organism>
<feature type="compositionally biased region" description="Low complexity" evidence="2">
    <location>
        <begin position="548"/>
        <end position="567"/>
    </location>
</feature>
<dbReference type="InterPro" id="IPR007527">
    <property type="entry name" value="Znf_SWIM"/>
</dbReference>
<comment type="caution">
    <text evidence="4">The sequence shown here is derived from an EMBL/GenBank/DDBJ whole genome shotgun (WGS) entry which is preliminary data.</text>
</comment>
<reference evidence="4" key="1">
    <citation type="journal article" date="2023" name="Mol. Phylogenet. Evol.">
        <title>Genome-scale phylogeny and comparative genomics of the fungal order Sordariales.</title>
        <authorList>
            <person name="Hensen N."/>
            <person name="Bonometti L."/>
            <person name="Westerberg I."/>
            <person name="Brannstrom I.O."/>
            <person name="Guillou S."/>
            <person name="Cros-Aarteil S."/>
            <person name="Calhoun S."/>
            <person name="Haridas S."/>
            <person name="Kuo A."/>
            <person name="Mondo S."/>
            <person name="Pangilinan J."/>
            <person name="Riley R."/>
            <person name="LaButti K."/>
            <person name="Andreopoulos B."/>
            <person name="Lipzen A."/>
            <person name="Chen C."/>
            <person name="Yan M."/>
            <person name="Daum C."/>
            <person name="Ng V."/>
            <person name="Clum A."/>
            <person name="Steindorff A."/>
            <person name="Ohm R.A."/>
            <person name="Martin F."/>
            <person name="Silar P."/>
            <person name="Natvig D.O."/>
            <person name="Lalanne C."/>
            <person name="Gautier V."/>
            <person name="Ament-Velasquez S.L."/>
            <person name="Kruys A."/>
            <person name="Hutchinson M.I."/>
            <person name="Powell A.J."/>
            <person name="Barry K."/>
            <person name="Miller A.N."/>
            <person name="Grigoriev I.V."/>
            <person name="Debuchy R."/>
            <person name="Gladieux P."/>
            <person name="Hiltunen Thoren M."/>
            <person name="Johannesson H."/>
        </authorList>
    </citation>
    <scope>NUCLEOTIDE SEQUENCE</scope>
    <source>
        <strain evidence="4">PSN324</strain>
    </source>
</reference>
<feature type="region of interest" description="Disordered" evidence="2">
    <location>
        <begin position="1"/>
        <end position="69"/>
    </location>
</feature>
<feature type="compositionally biased region" description="Polar residues" evidence="2">
    <location>
        <begin position="510"/>
        <end position="522"/>
    </location>
</feature>
<name>A0AAV9HKN5_9PEZI</name>
<dbReference type="PROSITE" id="PS50966">
    <property type="entry name" value="ZF_SWIM"/>
    <property type="match status" value="1"/>
</dbReference>
<gene>
    <name evidence="4" type="ORF">QBC42DRAFT_95349</name>
</gene>
<proteinExistence type="predicted"/>
<protein>
    <recommendedName>
        <fullName evidence="3">SWIM-type domain-containing protein</fullName>
    </recommendedName>
</protein>
<evidence type="ECO:0000256" key="2">
    <source>
        <dbReference type="SAM" id="MobiDB-lite"/>
    </source>
</evidence>
<keyword evidence="1" id="KW-0862">Zinc</keyword>
<evidence type="ECO:0000256" key="1">
    <source>
        <dbReference type="PROSITE-ProRule" id="PRU00325"/>
    </source>
</evidence>
<feature type="compositionally biased region" description="Basic residues" evidence="2">
    <location>
        <begin position="537"/>
        <end position="547"/>
    </location>
</feature>
<evidence type="ECO:0000313" key="5">
    <source>
        <dbReference type="Proteomes" id="UP001321749"/>
    </source>
</evidence>
<evidence type="ECO:0000313" key="4">
    <source>
        <dbReference type="EMBL" id="KAK4461290.1"/>
    </source>
</evidence>
<accession>A0AAV9HKN5</accession>
<dbReference type="AlphaFoldDB" id="A0AAV9HKN5"/>
<dbReference type="GO" id="GO:0008270">
    <property type="term" value="F:zinc ion binding"/>
    <property type="evidence" value="ECO:0007669"/>
    <property type="project" value="UniProtKB-KW"/>
</dbReference>
<feature type="domain" description="SWIM-type" evidence="3">
    <location>
        <begin position="133"/>
        <end position="172"/>
    </location>
</feature>
<keyword evidence="5" id="KW-1185">Reference proteome</keyword>
<dbReference type="EMBL" id="MU864994">
    <property type="protein sequence ID" value="KAK4461290.1"/>
    <property type="molecule type" value="Genomic_DNA"/>
</dbReference>
<keyword evidence="1" id="KW-0479">Metal-binding</keyword>
<keyword evidence="1" id="KW-0863">Zinc-finger</keyword>
<feature type="compositionally biased region" description="Polar residues" evidence="2">
    <location>
        <begin position="1"/>
        <end position="10"/>
    </location>
</feature>